<accession>A0A9W4SFP9</accession>
<dbReference type="AlphaFoldDB" id="A0A9W4SFP9"/>
<comment type="caution">
    <text evidence="1">The sequence shown here is derived from an EMBL/GenBank/DDBJ whole genome shotgun (WGS) entry which is preliminary data.</text>
</comment>
<evidence type="ECO:0000313" key="1">
    <source>
        <dbReference type="EMBL" id="CAI2166725.1"/>
    </source>
</evidence>
<protein>
    <submittedName>
        <fullName evidence="1">8761_t:CDS:1</fullName>
    </submittedName>
</protein>
<reference evidence="1" key="1">
    <citation type="submission" date="2022-08" db="EMBL/GenBank/DDBJ databases">
        <authorList>
            <person name="Kallberg Y."/>
            <person name="Tangrot J."/>
            <person name="Rosling A."/>
        </authorList>
    </citation>
    <scope>NUCLEOTIDE SEQUENCE</scope>
    <source>
        <strain evidence="1">Wild A</strain>
    </source>
</reference>
<keyword evidence="2" id="KW-1185">Reference proteome</keyword>
<evidence type="ECO:0000313" key="2">
    <source>
        <dbReference type="Proteomes" id="UP001153678"/>
    </source>
</evidence>
<sequence length="112" mass="12366">MSTVGTPIHFDALSMKVAASVTIGYNNSIYDLKQDILEEICIPGNVKVTYDPYVFDVKTAIENNQALFNTVLDVDFRGKTSGHNIIDITFVLGEINLSSGNKAIKITVDNYY</sequence>
<name>A0A9W4SFP9_9GLOM</name>
<proteinExistence type="predicted"/>
<gene>
    <name evidence="1" type="ORF">FWILDA_LOCUS2717</name>
</gene>
<organism evidence="1 2">
    <name type="scientific">Funneliformis geosporum</name>
    <dbReference type="NCBI Taxonomy" id="1117311"/>
    <lineage>
        <taxon>Eukaryota</taxon>
        <taxon>Fungi</taxon>
        <taxon>Fungi incertae sedis</taxon>
        <taxon>Mucoromycota</taxon>
        <taxon>Glomeromycotina</taxon>
        <taxon>Glomeromycetes</taxon>
        <taxon>Glomerales</taxon>
        <taxon>Glomeraceae</taxon>
        <taxon>Funneliformis</taxon>
    </lineage>
</organism>
<dbReference type="Proteomes" id="UP001153678">
    <property type="component" value="Unassembled WGS sequence"/>
</dbReference>
<dbReference type="EMBL" id="CAMKVN010000330">
    <property type="protein sequence ID" value="CAI2166725.1"/>
    <property type="molecule type" value="Genomic_DNA"/>
</dbReference>